<sequence length="192" mass="22242">MSPMTFEYQINMREYHTAVYFGFVNRYRTMLQIFLVVAAVALLCAAGGFFGVIPVIRFPSYIFLGYLVWLLILLAQVEHGVLKMTKLPENPINRTLRLTFGRDQLKVETPSNADKAVHQIANLFFVFELSNLFMIYLDPANTILIPVRVMDGEQRAALREKFRDSLHDRFQTRFGQMKAPKIRPLTGGRRFF</sequence>
<organism evidence="2 3">
    <name type="scientific">Yanshouia hominis</name>
    <dbReference type="NCBI Taxonomy" id="2763673"/>
    <lineage>
        <taxon>Bacteria</taxon>
        <taxon>Bacillati</taxon>
        <taxon>Bacillota</taxon>
        <taxon>Clostridia</taxon>
        <taxon>Eubacteriales</taxon>
        <taxon>Oscillospiraceae</taxon>
        <taxon>Yanshouia</taxon>
    </lineage>
</organism>
<evidence type="ECO:0000313" key="3">
    <source>
        <dbReference type="Proteomes" id="UP000658131"/>
    </source>
</evidence>
<accession>A0ABR7NHR2</accession>
<reference evidence="2 3" key="1">
    <citation type="submission" date="2020-08" db="EMBL/GenBank/DDBJ databases">
        <title>Genome public.</title>
        <authorList>
            <person name="Liu C."/>
            <person name="Sun Q."/>
        </authorList>
    </citation>
    <scope>NUCLEOTIDE SEQUENCE [LARGE SCALE GENOMIC DNA]</scope>
    <source>
        <strain evidence="2 3">BX1</strain>
    </source>
</reference>
<dbReference type="EMBL" id="JACRTB010000007">
    <property type="protein sequence ID" value="MBC8575949.1"/>
    <property type="molecule type" value="Genomic_DNA"/>
</dbReference>
<feature type="transmembrane region" description="Helical" evidence="1">
    <location>
        <begin position="33"/>
        <end position="52"/>
    </location>
</feature>
<evidence type="ECO:0000256" key="1">
    <source>
        <dbReference type="SAM" id="Phobius"/>
    </source>
</evidence>
<dbReference type="RefSeq" id="WP_262399513.1">
    <property type="nucleotide sequence ID" value="NZ_JACRTB010000007.1"/>
</dbReference>
<feature type="transmembrane region" description="Helical" evidence="1">
    <location>
        <begin position="58"/>
        <end position="77"/>
    </location>
</feature>
<keyword evidence="1" id="KW-1133">Transmembrane helix</keyword>
<evidence type="ECO:0000313" key="2">
    <source>
        <dbReference type="EMBL" id="MBC8575949.1"/>
    </source>
</evidence>
<name>A0ABR7NHR2_9FIRM</name>
<keyword evidence="1" id="KW-0472">Membrane</keyword>
<dbReference type="Proteomes" id="UP000658131">
    <property type="component" value="Unassembled WGS sequence"/>
</dbReference>
<keyword evidence="3" id="KW-1185">Reference proteome</keyword>
<keyword evidence="1" id="KW-0812">Transmembrane</keyword>
<protein>
    <submittedName>
        <fullName evidence="2">YcxB family protein</fullName>
    </submittedName>
</protein>
<gene>
    <name evidence="2" type="ORF">H8717_05915</name>
</gene>
<comment type="caution">
    <text evidence="2">The sequence shown here is derived from an EMBL/GenBank/DDBJ whole genome shotgun (WGS) entry which is preliminary data.</text>
</comment>
<proteinExistence type="predicted"/>